<dbReference type="NCBIfam" id="NF040519">
    <property type="entry name" value="Sbal_3080_fam"/>
    <property type="match status" value="1"/>
</dbReference>
<keyword evidence="1" id="KW-0732">Signal</keyword>
<dbReference type="Proteomes" id="UP001155546">
    <property type="component" value="Unassembled WGS sequence"/>
</dbReference>
<gene>
    <name evidence="2" type="ORF">NE535_14965</name>
</gene>
<accession>A0A9X2WPD2</accession>
<dbReference type="EMBL" id="JAMTCD010000022">
    <property type="protein sequence ID" value="MCT7943078.1"/>
    <property type="molecule type" value="Genomic_DNA"/>
</dbReference>
<keyword evidence="3" id="KW-1185">Reference proteome</keyword>
<protein>
    <submittedName>
        <fullName evidence="2">Sbal_3080 family lipoprotein</fullName>
    </submittedName>
</protein>
<evidence type="ECO:0000256" key="1">
    <source>
        <dbReference type="SAM" id="SignalP"/>
    </source>
</evidence>
<name>A0A9X2WPD2_9GAMM</name>
<keyword evidence="2" id="KW-0449">Lipoprotein</keyword>
<organism evidence="2 3">
    <name type="scientific">Shewanella holmiensis</name>
    <dbReference type="NCBI Taxonomy" id="2952222"/>
    <lineage>
        <taxon>Bacteria</taxon>
        <taxon>Pseudomonadati</taxon>
        <taxon>Pseudomonadota</taxon>
        <taxon>Gammaproteobacteria</taxon>
        <taxon>Alteromonadales</taxon>
        <taxon>Shewanellaceae</taxon>
        <taxon>Shewanella</taxon>
    </lineage>
</organism>
<sequence>MRVKLRSSFIIALSFLSLSACSIKQKIDPIEVTSATEVCIVENKDVREGFLKEFEKVLQQKQIKYRLIQELDAQNGCEWTATYTANWAWDLALYMVYAEIKVFYQGRLDGEAIYDARMGGANMNKFIDAEPKIRELVEQLIQQKQANNQFRVIHSFTEHQVAI</sequence>
<evidence type="ECO:0000313" key="3">
    <source>
        <dbReference type="Proteomes" id="UP001155546"/>
    </source>
</evidence>
<feature type="chain" id="PRO_5040888193" evidence="1">
    <location>
        <begin position="21"/>
        <end position="163"/>
    </location>
</feature>
<evidence type="ECO:0000313" key="2">
    <source>
        <dbReference type="EMBL" id="MCT7943078.1"/>
    </source>
</evidence>
<comment type="caution">
    <text evidence="2">The sequence shown here is derived from an EMBL/GenBank/DDBJ whole genome shotgun (WGS) entry which is preliminary data.</text>
</comment>
<reference evidence="2" key="1">
    <citation type="journal article" date="2023" name="Int. J. Syst. Evol. Microbiol.">
        <title>&lt;i&gt;Shewanella septentrionalis&lt;/i&gt; sp. nov. and &lt;i&gt;Shewanella holmiensis&lt;/i&gt; sp. nov., isolated from Baltic Sea water and sediments.</title>
        <authorList>
            <person name="Martin-Rodriguez A.J."/>
            <person name="Thorell K."/>
            <person name="Joffre E."/>
            <person name="Jensie-Markopoulos S."/>
            <person name="Moore E.R.B."/>
            <person name="Sjoling A."/>
        </authorList>
    </citation>
    <scope>NUCLEOTIDE SEQUENCE</scope>
    <source>
        <strain evidence="2">SP1S2-7</strain>
    </source>
</reference>
<dbReference type="AlphaFoldDB" id="A0A9X2WPD2"/>
<feature type="signal peptide" evidence="1">
    <location>
        <begin position="1"/>
        <end position="20"/>
    </location>
</feature>
<dbReference type="RefSeq" id="WP_261299423.1">
    <property type="nucleotide sequence ID" value="NZ_JAMTCD010000022.1"/>
</dbReference>
<dbReference type="PROSITE" id="PS51257">
    <property type="entry name" value="PROKAR_LIPOPROTEIN"/>
    <property type="match status" value="1"/>
</dbReference>
<proteinExistence type="predicted"/>